<evidence type="ECO:0000256" key="3">
    <source>
        <dbReference type="ARBA" id="ARBA00022989"/>
    </source>
</evidence>
<dbReference type="PANTHER" id="PTHR35814:SF1">
    <property type="entry name" value="GLUTATHIONE S-TRANSFERASE-RELATED"/>
    <property type="match status" value="1"/>
</dbReference>
<evidence type="ECO:0000256" key="1">
    <source>
        <dbReference type="ARBA" id="ARBA00004370"/>
    </source>
</evidence>
<organism evidence="6 7">
    <name type="scientific">Bdellovibrio bacteriovorus</name>
    <dbReference type="NCBI Taxonomy" id="959"/>
    <lineage>
        <taxon>Bacteria</taxon>
        <taxon>Pseudomonadati</taxon>
        <taxon>Bdellovibrionota</taxon>
        <taxon>Bdellovibrionia</taxon>
        <taxon>Bdellovibrionales</taxon>
        <taxon>Pseudobdellovibrionaceae</taxon>
        <taxon>Bdellovibrio</taxon>
    </lineage>
</organism>
<reference evidence="6 7" key="1">
    <citation type="submission" date="2016-03" db="EMBL/GenBank/DDBJ databases">
        <authorList>
            <person name="Ploux O."/>
        </authorList>
    </citation>
    <scope>NUCLEOTIDE SEQUENCE [LARGE SCALE GENOMIC DNA]</scope>
    <source>
        <strain evidence="6 7">R0</strain>
    </source>
</reference>
<evidence type="ECO:0008006" key="8">
    <source>
        <dbReference type="Google" id="ProtNLM"/>
    </source>
</evidence>
<dbReference type="InterPro" id="IPR001129">
    <property type="entry name" value="Membr-assoc_MAPEG"/>
</dbReference>
<evidence type="ECO:0000313" key="6">
    <source>
        <dbReference type="EMBL" id="KYG61523.1"/>
    </source>
</evidence>
<dbReference type="SUPFAM" id="SSF161084">
    <property type="entry name" value="MAPEG domain-like"/>
    <property type="match status" value="1"/>
</dbReference>
<comment type="caution">
    <text evidence="6">The sequence shown here is derived from an EMBL/GenBank/DDBJ whole genome shotgun (WGS) entry which is preliminary data.</text>
</comment>
<dbReference type="Gene3D" id="1.20.120.550">
    <property type="entry name" value="Membrane associated eicosanoid/glutathione metabolism-like domain"/>
    <property type="match status" value="1"/>
</dbReference>
<proteinExistence type="predicted"/>
<dbReference type="GO" id="GO:0016020">
    <property type="term" value="C:membrane"/>
    <property type="evidence" value="ECO:0007669"/>
    <property type="project" value="UniProtKB-SubCell"/>
</dbReference>
<keyword evidence="2 5" id="KW-0812">Transmembrane</keyword>
<dbReference type="OrthoDB" id="8537976at2"/>
<comment type="subcellular location">
    <subcellularLocation>
        <location evidence="1">Membrane</location>
    </subcellularLocation>
</comment>
<evidence type="ECO:0000313" key="7">
    <source>
        <dbReference type="Proteomes" id="UP000075320"/>
    </source>
</evidence>
<dbReference type="AlphaFoldDB" id="A0A150WF16"/>
<accession>A0A150WF16</accession>
<keyword evidence="7" id="KW-1185">Reference proteome</keyword>
<dbReference type="Pfam" id="PF01124">
    <property type="entry name" value="MAPEG"/>
    <property type="match status" value="1"/>
</dbReference>
<feature type="transmembrane region" description="Helical" evidence="5">
    <location>
        <begin position="52"/>
        <end position="72"/>
    </location>
</feature>
<dbReference type="InterPro" id="IPR023352">
    <property type="entry name" value="MAPEG-like_dom_sf"/>
</dbReference>
<protein>
    <recommendedName>
        <fullName evidence="8">Glutathione S-transferase</fullName>
    </recommendedName>
</protein>
<feature type="transmembrane region" description="Helical" evidence="5">
    <location>
        <begin position="6"/>
        <end position="31"/>
    </location>
</feature>
<keyword evidence="3 5" id="KW-1133">Transmembrane helix</keyword>
<sequence length="135" mass="14684">MPASQLTISIALPYLFVLGLMYALLTVNVILKRNKLRIGIGSGKDTSMALAVRVHGNFAEYVPLIALMLIVLELNLTPWWLLHTFWGCLVLGRAIHAQGLSKSAGKSNGRVLGTTLTGLTLLGASFTLLFKFFVI</sequence>
<dbReference type="Proteomes" id="UP000075320">
    <property type="component" value="Unassembled WGS sequence"/>
</dbReference>
<feature type="transmembrane region" description="Helical" evidence="5">
    <location>
        <begin position="116"/>
        <end position="134"/>
    </location>
</feature>
<evidence type="ECO:0000256" key="4">
    <source>
        <dbReference type="ARBA" id="ARBA00023136"/>
    </source>
</evidence>
<evidence type="ECO:0000256" key="2">
    <source>
        <dbReference type="ARBA" id="ARBA00022692"/>
    </source>
</evidence>
<name>A0A150WF16_BDEBC</name>
<keyword evidence="4 5" id="KW-0472">Membrane</keyword>
<evidence type="ECO:0000256" key="5">
    <source>
        <dbReference type="SAM" id="Phobius"/>
    </source>
</evidence>
<dbReference type="RefSeq" id="WP_061836605.1">
    <property type="nucleotide sequence ID" value="NZ_LUKE01000006.1"/>
</dbReference>
<dbReference type="PANTHER" id="PTHR35814">
    <property type="match status" value="1"/>
</dbReference>
<gene>
    <name evidence="6" type="ORF">AZI86_17600</name>
</gene>
<dbReference type="EMBL" id="LUKE01000006">
    <property type="protein sequence ID" value="KYG61523.1"/>
    <property type="molecule type" value="Genomic_DNA"/>
</dbReference>